<accession>A0A8X6P0A2</accession>
<name>A0A8X6P0A2_NEPPI</name>
<organism evidence="1 2">
    <name type="scientific">Nephila pilipes</name>
    <name type="common">Giant wood spider</name>
    <name type="synonym">Nephila maculata</name>
    <dbReference type="NCBI Taxonomy" id="299642"/>
    <lineage>
        <taxon>Eukaryota</taxon>
        <taxon>Metazoa</taxon>
        <taxon>Ecdysozoa</taxon>
        <taxon>Arthropoda</taxon>
        <taxon>Chelicerata</taxon>
        <taxon>Arachnida</taxon>
        <taxon>Araneae</taxon>
        <taxon>Araneomorphae</taxon>
        <taxon>Entelegynae</taxon>
        <taxon>Araneoidea</taxon>
        <taxon>Nephilidae</taxon>
        <taxon>Nephila</taxon>
    </lineage>
</organism>
<sequence length="122" mass="14239">MKNLERQGLLDHPIYTNHRTMIHGLRRQRDLLTVVFRTDSTTAKSWITRKKSLGTFVDNIVMEIFSLINGRFHKGVSWTVDVEVWTLKTDDMVLVNRLHGENQGRMDWSVERVQELCNGKDG</sequence>
<dbReference type="EMBL" id="BMAW01064212">
    <property type="protein sequence ID" value="GFT43929.1"/>
    <property type="molecule type" value="Genomic_DNA"/>
</dbReference>
<keyword evidence="2" id="KW-1185">Reference proteome</keyword>
<protein>
    <submittedName>
        <fullName evidence="1">Uncharacterized protein</fullName>
    </submittedName>
</protein>
<comment type="caution">
    <text evidence="1">The sequence shown here is derived from an EMBL/GenBank/DDBJ whole genome shotgun (WGS) entry which is preliminary data.</text>
</comment>
<gene>
    <name evidence="1" type="ORF">NPIL_672921</name>
</gene>
<evidence type="ECO:0000313" key="2">
    <source>
        <dbReference type="Proteomes" id="UP000887013"/>
    </source>
</evidence>
<evidence type="ECO:0000313" key="1">
    <source>
        <dbReference type="EMBL" id="GFT43929.1"/>
    </source>
</evidence>
<reference evidence="1" key="1">
    <citation type="submission" date="2020-08" db="EMBL/GenBank/DDBJ databases">
        <title>Multicomponent nature underlies the extraordinary mechanical properties of spider dragline silk.</title>
        <authorList>
            <person name="Kono N."/>
            <person name="Nakamura H."/>
            <person name="Mori M."/>
            <person name="Yoshida Y."/>
            <person name="Ohtoshi R."/>
            <person name="Malay A.D."/>
            <person name="Moran D.A.P."/>
            <person name="Tomita M."/>
            <person name="Numata K."/>
            <person name="Arakawa K."/>
        </authorList>
    </citation>
    <scope>NUCLEOTIDE SEQUENCE</scope>
</reference>
<dbReference type="AlphaFoldDB" id="A0A8X6P0A2"/>
<dbReference type="Proteomes" id="UP000887013">
    <property type="component" value="Unassembled WGS sequence"/>
</dbReference>
<proteinExistence type="predicted"/>